<dbReference type="Pfam" id="PF05672">
    <property type="entry name" value="MAP7"/>
    <property type="match status" value="1"/>
</dbReference>
<keyword evidence="7" id="KW-0732">Signal</keyword>
<evidence type="ECO:0000256" key="7">
    <source>
        <dbReference type="SAM" id="SignalP"/>
    </source>
</evidence>
<keyword evidence="3" id="KW-0963">Cytoplasm</keyword>
<gene>
    <name evidence="8" type="ORF">AB205_0074200</name>
</gene>
<dbReference type="InterPro" id="IPR051483">
    <property type="entry name" value="MAP7_domain-containing"/>
</dbReference>
<dbReference type="EMBL" id="KV936128">
    <property type="protein sequence ID" value="PIO29758.1"/>
    <property type="molecule type" value="Genomic_DNA"/>
</dbReference>
<feature type="region of interest" description="Disordered" evidence="6">
    <location>
        <begin position="32"/>
        <end position="196"/>
    </location>
</feature>
<dbReference type="PANTHER" id="PTHR15073">
    <property type="entry name" value="MICROTUBULE-ASSOCIATED PROTEIN"/>
    <property type="match status" value="1"/>
</dbReference>
<keyword evidence="5" id="KW-0206">Cytoskeleton</keyword>
<name>A0A2G9RPE9_AQUCT</name>
<organism evidence="8 9">
    <name type="scientific">Aquarana catesbeiana</name>
    <name type="common">American bullfrog</name>
    <name type="synonym">Rana catesbeiana</name>
    <dbReference type="NCBI Taxonomy" id="8400"/>
    <lineage>
        <taxon>Eukaryota</taxon>
        <taxon>Metazoa</taxon>
        <taxon>Chordata</taxon>
        <taxon>Craniata</taxon>
        <taxon>Vertebrata</taxon>
        <taxon>Euteleostomi</taxon>
        <taxon>Amphibia</taxon>
        <taxon>Batrachia</taxon>
        <taxon>Anura</taxon>
        <taxon>Neobatrachia</taxon>
        <taxon>Ranoidea</taxon>
        <taxon>Ranidae</taxon>
        <taxon>Aquarana</taxon>
    </lineage>
</organism>
<evidence type="ECO:0000256" key="1">
    <source>
        <dbReference type="ARBA" id="ARBA00004245"/>
    </source>
</evidence>
<accession>A0A2G9RPE9</accession>
<evidence type="ECO:0000256" key="5">
    <source>
        <dbReference type="ARBA" id="ARBA00023212"/>
    </source>
</evidence>
<evidence type="ECO:0000256" key="4">
    <source>
        <dbReference type="ARBA" id="ARBA00023054"/>
    </source>
</evidence>
<dbReference type="PANTHER" id="PTHR15073:SF2">
    <property type="entry name" value="MAP7 DOMAIN-CONTAINING PROTEIN 1"/>
    <property type="match status" value="1"/>
</dbReference>
<comment type="subcellular location">
    <subcellularLocation>
        <location evidence="1">Cytoplasm</location>
        <location evidence="1">Cytoskeleton</location>
    </subcellularLocation>
</comment>
<feature type="compositionally biased region" description="Low complexity" evidence="6">
    <location>
        <begin position="132"/>
        <end position="147"/>
    </location>
</feature>
<dbReference type="OrthoDB" id="10066352at2759"/>
<keyword evidence="4" id="KW-0175">Coiled coil</keyword>
<feature type="chain" id="PRO_5013715290" description="MAP7 domain-containing protein 1" evidence="7">
    <location>
        <begin position="17"/>
        <end position="196"/>
    </location>
</feature>
<reference evidence="9" key="1">
    <citation type="journal article" date="2017" name="Nat. Commun.">
        <title>The North American bullfrog draft genome provides insight into hormonal regulation of long noncoding RNA.</title>
        <authorList>
            <person name="Hammond S.A."/>
            <person name="Warren R.L."/>
            <person name="Vandervalk B.P."/>
            <person name="Kucuk E."/>
            <person name="Khan H."/>
            <person name="Gibb E.A."/>
            <person name="Pandoh P."/>
            <person name="Kirk H."/>
            <person name="Zhao Y."/>
            <person name="Jones M."/>
            <person name="Mungall A.J."/>
            <person name="Coope R."/>
            <person name="Pleasance S."/>
            <person name="Moore R.A."/>
            <person name="Holt R.A."/>
            <person name="Round J.M."/>
            <person name="Ohora S."/>
            <person name="Walle B.V."/>
            <person name="Veldhoen N."/>
            <person name="Helbing C.C."/>
            <person name="Birol I."/>
        </authorList>
    </citation>
    <scope>NUCLEOTIDE SEQUENCE [LARGE SCALE GENOMIC DNA]</scope>
</reference>
<evidence type="ECO:0000313" key="9">
    <source>
        <dbReference type="Proteomes" id="UP000228934"/>
    </source>
</evidence>
<dbReference type="Proteomes" id="UP000228934">
    <property type="component" value="Unassembled WGS sequence"/>
</dbReference>
<feature type="compositionally biased region" description="Pro residues" evidence="6">
    <location>
        <begin position="116"/>
        <end position="127"/>
    </location>
</feature>
<protein>
    <recommendedName>
        <fullName evidence="10">MAP7 domain-containing protein 1</fullName>
    </recommendedName>
</protein>
<feature type="compositionally biased region" description="Basic and acidic residues" evidence="6">
    <location>
        <begin position="43"/>
        <end position="75"/>
    </location>
</feature>
<comment type="similarity">
    <text evidence="2">Belongs to the MAP7 family.</text>
</comment>
<dbReference type="AlphaFoldDB" id="A0A2G9RPE9"/>
<evidence type="ECO:0000256" key="3">
    <source>
        <dbReference type="ARBA" id="ARBA00022490"/>
    </source>
</evidence>
<dbReference type="GO" id="GO:0000226">
    <property type="term" value="P:microtubule cytoskeleton organization"/>
    <property type="evidence" value="ECO:0007669"/>
    <property type="project" value="InterPro"/>
</dbReference>
<evidence type="ECO:0000256" key="2">
    <source>
        <dbReference type="ARBA" id="ARBA00007525"/>
    </source>
</evidence>
<evidence type="ECO:0000313" key="8">
    <source>
        <dbReference type="EMBL" id="PIO29758.1"/>
    </source>
</evidence>
<feature type="compositionally biased region" description="Low complexity" evidence="6">
    <location>
        <begin position="103"/>
        <end position="115"/>
    </location>
</feature>
<sequence>MIVYLCSLVCPRSASASPLTSCNGHKHRCLERRRTTAGSPDVTPRKRSEISPKKKEKKEKDRENERERSALSRERIIKKRQSLPATRSRASPTPDISTKSKNCPSSPSTPTRRPASPCPGPSLPITPKPILSSTPATAQAPAAVIAPSPVPSPSKPMAGTTDKDEAARLLAEKRRQAREQREREEQERREREEQQR</sequence>
<evidence type="ECO:0000256" key="6">
    <source>
        <dbReference type="SAM" id="MobiDB-lite"/>
    </source>
</evidence>
<feature type="compositionally biased region" description="Basic and acidic residues" evidence="6">
    <location>
        <begin position="161"/>
        <end position="196"/>
    </location>
</feature>
<feature type="signal peptide" evidence="7">
    <location>
        <begin position="1"/>
        <end position="16"/>
    </location>
</feature>
<evidence type="ECO:0008006" key="10">
    <source>
        <dbReference type="Google" id="ProtNLM"/>
    </source>
</evidence>
<keyword evidence="9" id="KW-1185">Reference proteome</keyword>
<dbReference type="InterPro" id="IPR008604">
    <property type="entry name" value="MAP7_fam"/>
</dbReference>
<feature type="compositionally biased region" description="Polar residues" evidence="6">
    <location>
        <begin position="83"/>
        <end position="102"/>
    </location>
</feature>
<dbReference type="GO" id="GO:0015630">
    <property type="term" value="C:microtubule cytoskeleton"/>
    <property type="evidence" value="ECO:0007669"/>
    <property type="project" value="InterPro"/>
</dbReference>
<proteinExistence type="inferred from homology"/>